<evidence type="ECO:0000256" key="4">
    <source>
        <dbReference type="SAM" id="MobiDB-lite"/>
    </source>
</evidence>
<dbReference type="Pfam" id="PF04610">
    <property type="entry name" value="TrbL"/>
    <property type="match status" value="1"/>
</dbReference>
<dbReference type="InterPro" id="IPR007688">
    <property type="entry name" value="Conjugal_tfr_TrbL/VirB6"/>
</dbReference>
<feature type="transmembrane region" description="Helical" evidence="5">
    <location>
        <begin position="188"/>
        <end position="208"/>
    </location>
</feature>
<evidence type="ECO:0000256" key="3">
    <source>
        <dbReference type="ARBA" id="ARBA00023136"/>
    </source>
</evidence>
<feature type="transmembrane region" description="Helical" evidence="5">
    <location>
        <begin position="84"/>
        <end position="104"/>
    </location>
</feature>
<protein>
    <recommendedName>
        <fullName evidence="8">TrbL/VirB6 plasmid conjugal transfer protein</fullName>
    </recommendedName>
</protein>
<feature type="transmembrane region" description="Helical" evidence="5">
    <location>
        <begin position="51"/>
        <end position="72"/>
    </location>
</feature>
<evidence type="ECO:0008006" key="8">
    <source>
        <dbReference type="Google" id="ProtNLM"/>
    </source>
</evidence>
<feature type="compositionally biased region" description="Polar residues" evidence="4">
    <location>
        <begin position="412"/>
        <end position="429"/>
    </location>
</feature>
<dbReference type="EMBL" id="CP013200">
    <property type="protein sequence ID" value="ALO66721.1"/>
    <property type="molecule type" value="Genomic_DNA"/>
</dbReference>
<feature type="transmembrane region" description="Helical" evidence="5">
    <location>
        <begin position="162"/>
        <end position="182"/>
    </location>
</feature>
<organism evidence="6 7">
    <name type="scientific">Arthrobacter alpinus</name>
    <dbReference type="NCBI Taxonomy" id="656366"/>
    <lineage>
        <taxon>Bacteria</taxon>
        <taxon>Bacillati</taxon>
        <taxon>Actinomycetota</taxon>
        <taxon>Actinomycetes</taxon>
        <taxon>Micrococcales</taxon>
        <taxon>Micrococcaceae</taxon>
        <taxon>Arthrobacter</taxon>
    </lineage>
</organism>
<feature type="compositionally biased region" description="Pro residues" evidence="4">
    <location>
        <begin position="470"/>
        <end position="497"/>
    </location>
</feature>
<evidence type="ECO:0000313" key="6">
    <source>
        <dbReference type="EMBL" id="ALO66721.1"/>
    </source>
</evidence>
<reference evidence="7" key="1">
    <citation type="submission" date="2015-11" db="EMBL/GenBank/DDBJ databases">
        <authorList>
            <person name="Kumar R."/>
            <person name="Singh D."/>
            <person name="Swarnkar M.K."/>
            <person name="Singh A.K."/>
            <person name="Kumar S."/>
        </authorList>
    </citation>
    <scope>NUCLEOTIDE SEQUENCE [LARGE SCALE GENOMIC DNA]</scope>
    <source>
        <strain evidence="7">ERGS4:06</strain>
    </source>
</reference>
<feature type="region of interest" description="Disordered" evidence="4">
    <location>
        <begin position="316"/>
        <end position="505"/>
    </location>
</feature>
<reference evidence="6 7" key="2">
    <citation type="journal article" date="2016" name="J. Biotechnol.">
        <title>Complete genome sequence of Arthrobacter alpinus ERGS4:06, a yellow pigmented bacterium tolerant to cold and radiations isolated from Sikkim Himalaya.</title>
        <authorList>
            <person name="Kumar R."/>
            <person name="Singh D."/>
            <person name="Swarnkar M.K."/>
            <person name="Singh A.K."/>
            <person name="Kumar S."/>
        </authorList>
    </citation>
    <scope>NUCLEOTIDE SEQUENCE [LARGE SCALE GENOMIC DNA]</scope>
    <source>
        <strain evidence="6 7">ERGS4:06</strain>
    </source>
</reference>
<dbReference type="AlphaFoldDB" id="A0A0S2LZE3"/>
<evidence type="ECO:0000256" key="1">
    <source>
        <dbReference type="ARBA" id="ARBA00022692"/>
    </source>
</evidence>
<keyword evidence="2 5" id="KW-1133">Transmembrane helix</keyword>
<evidence type="ECO:0000256" key="2">
    <source>
        <dbReference type="ARBA" id="ARBA00022989"/>
    </source>
</evidence>
<dbReference type="GO" id="GO:0030255">
    <property type="term" value="P:protein secretion by the type IV secretion system"/>
    <property type="evidence" value="ECO:0007669"/>
    <property type="project" value="InterPro"/>
</dbReference>
<name>A0A0S2LZE3_9MICC</name>
<keyword evidence="3 5" id="KW-0472">Membrane</keyword>
<feature type="transmembrane region" description="Helical" evidence="5">
    <location>
        <begin position="251"/>
        <end position="272"/>
    </location>
</feature>
<keyword evidence="1 5" id="KW-0812">Transmembrane</keyword>
<sequence>MSAAKDTVNLSISGFFAGILESIASWLWSFISGAFGVSDVDDSQWTAVQGLTSWWVVVMMTPLVAVMILQMLSGLISQQPRRIWRALIGGFVAVPVVGGAVYLMQVLTHVSDSASSALLATMGSDPYVVFMRLFGFQHGPAGSGQTWVVSPIGGQAVTGDQVTGTIVITVLATLIVWVLAFILMCSMIFRSFALVVLAAVAPVALMLMPWEKTKSWAGRWCEIVVALLLAKPLAATVLAVAVKLYANSTSFAGLAAGAVGMTLACAAPLMALKLVGFAGGELAAAAQTAGGGQLAHKGANFAGRQLGQQLRGHHMLTSGSMKSPKVVPSSEKPDTLPVKKSADSRAASSPEKPKIQQGPGAAATPRPATPQAPTERPPTPRTPTPRPATPQAPAARPAAADAQTSHLPTAPGSGQASPTPTPGRQQKSGQPRAPQSPPTGIPTPAGKNTPAPPKPANPGAPHPGVSPSSPRTPRPSPSSGPKPRPPATRPNNPPIRPPHTGGHHD</sequence>
<evidence type="ECO:0000313" key="7">
    <source>
        <dbReference type="Proteomes" id="UP000059574"/>
    </source>
</evidence>
<feature type="compositionally biased region" description="Low complexity" evidence="4">
    <location>
        <begin position="391"/>
        <end position="404"/>
    </location>
</feature>
<gene>
    <name evidence="6" type="ORF">AS189_09690</name>
</gene>
<feature type="compositionally biased region" description="Pro residues" evidence="4">
    <location>
        <begin position="367"/>
        <end position="390"/>
    </location>
</feature>
<evidence type="ECO:0000256" key="5">
    <source>
        <dbReference type="SAM" id="Phobius"/>
    </source>
</evidence>
<proteinExistence type="predicted"/>
<feature type="transmembrane region" description="Helical" evidence="5">
    <location>
        <begin position="220"/>
        <end position="245"/>
    </location>
</feature>
<accession>A0A0S2LZE3</accession>
<feature type="transmembrane region" description="Helical" evidence="5">
    <location>
        <begin position="12"/>
        <end position="31"/>
    </location>
</feature>
<feature type="compositionally biased region" description="Pro residues" evidence="4">
    <location>
        <begin position="450"/>
        <end position="461"/>
    </location>
</feature>
<dbReference type="Proteomes" id="UP000059574">
    <property type="component" value="Chromosome"/>
</dbReference>